<dbReference type="RefSeq" id="WP_177205941.1">
    <property type="nucleotide sequence ID" value="NZ_FONL01000006.1"/>
</dbReference>
<dbReference type="STRING" id="1123323.SAMN05216245_10675"/>
<accession>A0A1I2ALM5</accession>
<dbReference type="Gene3D" id="3.30.1490.300">
    <property type="match status" value="1"/>
</dbReference>
<sequence length="385" mass="44497">MDIIKIMRDRLFGKPVVLTVTETCIRICQGRKAVEYELPKTWQGYKYLNHAEEMANWLRAILKEEKIRIRRCRIVLDSGQVYLQTVKLPFMTVQEQNNWVRWEGSRYVPFEPGNYLAVLLRLSDPGFLRAYPEENAVDTAELSARWQETEETVLQDFLLVAVPLEMIEVLRQFAGFLNAKLETVTVIGQKQEALPINLLPAASRKDVLLGRGYQIAAVSCLFISLFLAVQGVIRWQHAKSDWEEADRQLMPFHSVKAAYEDSRKTDYRIRQYQKTLLRINMKEPVWASALQTIGETLPEGCWLEELRQKQPHSGKLEIKGCALDLVRISEFLERLKREEAFSVIRLVESGTRPIESKDREDNGKTVISFLLLAEFAPAQAEEERP</sequence>
<keyword evidence="2" id="KW-1185">Reference proteome</keyword>
<evidence type="ECO:0000313" key="1">
    <source>
        <dbReference type="EMBL" id="SFE44796.1"/>
    </source>
</evidence>
<dbReference type="Proteomes" id="UP000198896">
    <property type="component" value="Unassembled WGS sequence"/>
</dbReference>
<dbReference type="PANTHER" id="PTHR40278">
    <property type="entry name" value="DNA UTILIZATION PROTEIN HOFN"/>
    <property type="match status" value="1"/>
</dbReference>
<gene>
    <name evidence="1" type="ORF">SAMN05216245_10675</name>
</gene>
<protein>
    <submittedName>
        <fullName evidence="1">Fimbrial assembly protein (PilN)</fullName>
    </submittedName>
</protein>
<dbReference type="InterPro" id="IPR052534">
    <property type="entry name" value="Extracell_DNA_Util/SecSys_Comp"/>
</dbReference>
<dbReference type="Gene3D" id="3.30.420.40">
    <property type="match status" value="1"/>
</dbReference>
<evidence type="ECO:0000313" key="2">
    <source>
        <dbReference type="Proteomes" id="UP000198896"/>
    </source>
</evidence>
<name>A0A1I2ALM5_9FIRM</name>
<dbReference type="EMBL" id="FONL01000006">
    <property type="protein sequence ID" value="SFE44796.1"/>
    <property type="molecule type" value="Genomic_DNA"/>
</dbReference>
<dbReference type="InterPro" id="IPR007813">
    <property type="entry name" value="PilN"/>
</dbReference>
<reference evidence="1 2" key="1">
    <citation type="submission" date="2016-10" db="EMBL/GenBank/DDBJ databases">
        <authorList>
            <person name="de Groot N.N."/>
        </authorList>
    </citation>
    <scope>NUCLEOTIDE SEQUENCE [LARGE SCALE GENOMIC DNA]</scope>
    <source>
        <strain evidence="1 2">DSM 9236</strain>
    </source>
</reference>
<dbReference type="PANTHER" id="PTHR40278:SF1">
    <property type="entry name" value="DNA UTILIZATION PROTEIN HOFN"/>
    <property type="match status" value="1"/>
</dbReference>
<organism evidence="1 2">
    <name type="scientific">Succiniclasticum ruminis DSM 9236</name>
    <dbReference type="NCBI Taxonomy" id="1123323"/>
    <lineage>
        <taxon>Bacteria</taxon>
        <taxon>Bacillati</taxon>
        <taxon>Bacillota</taxon>
        <taxon>Negativicutes</taxon>
        <taxon>Acidaminococcales</taxon>
        <taxon>Acidaminococcaceae</taxon>
        <taxon>Succiniclasticum</taxon>
    </lineage>
</organism>
<dbReference type="AlphaFoldDB" id="A0A1I2ALM5"/>
<proteinExistence type="predicted"/>
<dbReference type="Pfam" id="PF05137">
    <property type="entry name" value="PilN"/>
    <property type="match status" value="1"/>
</dbReference>